<comment type="caution">
    <text evidence="5">The sequence shown here is derived from an EMBL/GenBank/DDBJ whole genome shotgun (WGS) entry which is preliminary data.</text>
</comment>
<keyword evidence="3" id="KW-0677">Repeat</keyword>
<protein>
    <submittedName>
        <fullName evidence="5">Acyltransferase</fullName>
        <ecNumber evidence="5">2.3.1.-</ecNumber>
    </submittedName>
</protein>
<dbReference type="PANTHER" id="PTHR43300">
    <property type="entry name" value="ACETYLTRANSFERASE"/>
    <property type="match status" value="1"/>
</dbReference>
<evidence type="ECO:0000313" key="6">
    <source>
        <dbReference type="Proteomes" id="UP001444146"/>
    </source>
</evidence>
<evidence type="ECO:0000313" key="5">
    <source>
        <dbReference type="EMBL" id="MEO3991183.1"/>
    </source>
</evidence>
<gene>
    <name evidence="5" type="ORF">VSR74_15330</name>
</gene>
<dbReference type="Pfam" id="PF14602">
    <property type="entry name" value="Hexapep_2"/>
    <property type="match status" value="1"/>
</dbReference>
<keyword evidence="4 5" id="KW-0012">Acyltransferase</keyword>
<evidence type="ECO:0000256" key="2">
    <source>
        <dbReference type="ARBA" id="ARBA00022679"/>
    </source>
</evidence>
<dbReference type="InterPro" id="IPR018357">
    <property type="entry name" value="Hexapep_transf_CS"/>
</dbReference>
<name>A0ABV0HLD3_9ENTR</name>
<proteinExistence type="inferred from homology"/>
<dbReference type="Gene3D" id="2.160.10.10">
    <property type="entry name" value="Hexapeptide repeat proteins"/>
    <property type="match status" value="1"/>
</dbReference>
<dbReference type="Proteomes" id="UP001444146">
    <property type="component" value="Unassembled WGS sequence"/>
</dbReference>
<dbReference type="GO" id="GO:0016746">
    <property type="term" value="F:acyltransferase activity"/>
    <property type="evidence" value="ECO:0007669"/>
    <property type="project" value="UniProtKB-KW"/>
</dbReference>
<dbReference type="RefSeq" id="WP_347795513.1">
    <property type="nucleotide sequence ID" value="NZ_JAYMYY010000004.1"/>
</dbReference>
<evidence type="ECO:0000256" key="1">
    <source>
        <dbReference type="ARBA" id="ARBA00007274"/>
    </source>
</evidence>
<organism evidence="5 6">
    <name type="scientific">Pseudocitrobacter cyperus</name>
    <dbReference type="NCBI Taxonomy" id="3112843"/>
    <lineage>
        <taxon>Bacteria</taxon>
        <taxon>Pseudomonadati</taxon>
        <taxon>Pseudomonadota</taxon>
        <taxon>Gammaproteobacteria</taxon>
        <taxon>Enterobacterales</taxon>
        <taxon>Enterobacteriaceae</taxon>
        <taxon>Pseudocitrobacter</taxon>
    </lineage>
</organism>
<reference evidence="5 6" key="1">
    <citation type="submission" date="2024-01" db="EMBL/GenBank/DDBJ databases">
        <title>Pseudocitrobacter sp. Endophytic strain Cyp-38L.</title>
        <authorList>
            <person name="Amer M.A."/>
            <person name="Hamed S.M."/>
        </authorList>
    </citation>
    <scope>NUCLEOTIDE SEQUENCE [LARGE SCALE GENOMIC DNA]</scope>
    <source>
        <strain evidence="5 6">Cyp38S</strain>
    </source>
</reference>
<keyword evidence="2 5" id="KW-0808">Transferase</keyword>
<dbReference type="PROSITE" id="PS00101">
    <property type="entry name" value="HEXAPEP_TRANSFERASES"/>
    <property type="match status" value="1"/>
</dbReference>
<dbReference type="InterPro" id="IPR011004">
    <property type="entry name" value="Trimer_LpxA-like_sf"/>
</dbReference>
<accession>A0ABV0HLD3</accession>
<dbReference type="Pfam" id="PF00132">
    <property type="entry name" value="Hexapep"/>
    <property type="match status" value="1"/>
</dbReference>
<dbReference type="PANTHER" id="PTHR43300:SF4">
    <property type="entry name" value="ACYL-[ACYL-CARRIER-PROTEIN]--UDP-N-ACETYLGLUCOSAMINE O-ACYLTRANSFERASE"/>
    <property type="match status" value="1"/>
</dbReference>
<keyword evidence="6" id="KW-1185">Reference proteome</keyword>
<dbReference type="CDD" id="cd03358">
    <property type="entry name" value="LbH_WxcM_N_like"/>
    <property type="match status" value="1"/>
</dbReference>
<dbReference type="InterPro" id="IPR001451">
    <property type="entry name" value="Hexapep"/>
</dbReference>
<comment type="similarity">
    <text evidence="1">Belongs to the transferase hexapeptide repeat family.</text>
</comment>
<evidence type="ECO:0000256" key="4">
    <source>
        <dbReference type="ARBA" id="ARBA00023315"/>
    </source>
</evidence>
<evidence type="ECO:0000256" key="3">
    <source>
        <dbReference type="ARBA" id="ARBA00022737"/>
    </source>
</evidence>
<sequence length="155" mass="16910">MMIHELSDVKSTQIGDGTRIWQYAVIMPGAIIGRDCNICAHSLIENKVILGDRVTVKSGVFLWDEITVHDDVFIGPNATFCNDKYPKSKHYPSEYTKIIIESRASIGANATILPGITIGEGAMVGAGAVVTKDVEPYTLVFGNPAIFIKRVNKDD</sequence>
<dbReference type="EMBL" id="JAYMYY010000004">
    <property type="protein sequence ID" value="MEO3991183.1"/>
    <property type="molecule type" value="Genomic_DNA"/>
</dbReference>
<dbReference type="InterPro" id="IPR050179">
    <property type="entry name" value="Trans_hexapeptide_repeat"/>
</dbReference>
<dbReference type="SUPFAM" id="SSF51161">
    <property type="entry name" value="Trimeric LpxA-like enzymes"/>
    <property type="match status" value="1"/>
</dbReference>
<dbReference type="EC" id="2.3.1.-" evidence="5"/>